<dbReference type="Proteomes" id="UP000192333">
    <property type="component" value="Chromosome I"/>
</dbReference>
<dbReference type="EMBL" id="LT838813">
    <property type="protein sequence ID" value="SMD44059.1"/>
    <property type="molecule type" value="Genomic_DNA"/>
</dbReference>
<dbReference type="Gene3D" id="3.10.560.10">
    <property type="entry name" value="Outer membrane lipoprotein wza domain like"/>
    <property type="match status" value="1"/>
</dbReference>
<dbReference type="Gene3D" id="3.30.1950.10">
    <property type="entry name" value="wza like domain"/>
    <property type="match status" value="1"/>
</dbReference>
<protein>
    <submittedName>
        <fullName evidence="4">Polysaccharide export outer membrane protein</fullName>
    </submittedName>
</protein>
<dbReference type="PANTHER" id="PTHR33619:SF3">
    <property type="entry name" value="POLYSACCHARIDE EXPORT PROTEIN GFCE-RELATED"/>
    <property type="match status" value="1"/>
</dbReference>
<dbReference type="InterPro" id="IPR003715">
    <property type="entry name" value="Poly_export_N"/>
</dbReference>
<organism evidence="4 5">
    <name type="scientific">Aquiflexum balticum DSM 16537</name>
    <dbReference type="NCBI Taxonomy" id="758820"/>
    <lineage>
        <taxon>Bacteria</taxon>
        <taxon>Pseudomonadati</taxon>
        <taxon>Bacteroidota</taxon>
        <taxon>Cytophagia</taxon>
        <taxon>Cytophagales</taxon>
        <taxon>Cyclobacteriaceae</taxon>
        <taxon>Aquiflexum</taxon>
    </lineage>
</organism>
<evidence type="ECO:0000313" key="5">
    <source>
        <dbReference type="Proteomes" id="UP000192333"/>
    </source>
</evidence>
<dbReference type="GO" id="GO:0015159">
    <property type="term" value="F:polysaccharide transmembrane transporter activity"/>
    <property type="evidence" value="ECO:0007669"/>
    <property type="project" value="InterPro"/>
</dbReference>
<feature type="domain" description="Polysaccharide export protein N-terminal" evidence="3">
    <location>
        <begin position="49"/>
        <end position="150"/>
    </location>
</feature>
<dbReference type="InterPro" id="IPR049712">
    <property type="entry name" value="Poly_export"/>
</dbReference>
<feature type="transmembrane region" description="Helical" evidence="2">
    <location>
        <begin position="253"/>
        <end position="271"/>
    </location>
</feature>
<dbReference type="STRING" id="758820.SAMN00777080_2674"/>
<keyword evidence="1" id="KW-0732">Signal</keyword>
<proteinExistence type="predicted"/>
<keyword evidence="2" id="KW-1133">Transmembrane helix</keyword>
<keyword evidence="2" id="KW-0812">Transmembrane</keyword>
<feature type="transmembrane region" description="Helical" evidence="2">
    <location>
        <begin position="6"/>
        <end position="22"/>
    </location>
</feature>
<evidence type="ECO:0000259" key="3">
    <source>
        <dbReference type="Pfam" id="PF02563"/>
    </source>
</evidence>
<accession>A0A1W2H5A7</accession>
<sequence>MVRKLISYLIYIGIFIITFSCIPNKKVIYYQNLEGNTPIEDGELISYELPEYRLQYNDIIDIQIQTVEDILENGLSSKIQNEGNNAVFGQIAQTGGDVYYMTGYTIDKNGFIRMPLLGELKVNDMTLEEVRILVENEIKTYVTSEIFVRVKLGGIRFSSLGEFRRPGKYVVLQDRLTIFEAIAQAGDMTTVAKRDEILLIRQYPEGTRIHRINLNDRQIVKTPFYFIQPNDQIYAEPLKVKEVGAGDSSAQTIALVISSVTAMVLILNLILN</sequence>
<name>A0A1W2H5A7_9BACT</name>
<evidence type="ECO:0000256" key="2">
    <source>
        <dbReference type="SAM" id="Phobius"/>
    </source>
</evidence>
<gene>
    <name evidence="4" type="ORF">SAMN00777080_2674</name>
</gene>
<keyword evidence="2" id="KW-0472">Membrane</keyword>
<evidence type="ECO:0000313" key="4">
    <source>
        <dbReference type="EMBL" id="SMD44059.1"/>
    </source>
</evidence>
<dbReference type="PANTHER" id="PTHR33619">
    <property type="entry name" value="POLYSACCHARIDE EXPORT PROTEIN GFCE-RELATED"/>
    <property type="match status" value="1"/>
</dbReference>
<dbReference type="RefSeq" id="WP_084120893.1">
    <property type="nucleotide sequence ID" value="NZ_LT838813.1"/>
</dbReference>
<reference evidence="5" key="1">
    <citation type="submission" date="2017-04" db="EMBL/GenBank/DDBJ databases">
        <authorList>
            <person name="Varghese N."/>
            <person name="Submissions S."/>
        </authorList>
    </citation>
    <scope>NUCLEOTIDE SEQUENCE [LARGE SCALE GENOMIC DNA]</scope>
    <source>
        <strain evidence="5">DSM 16537</strain>
    </source>
</reference>
<dbReference type="PROSITE" id="PS51257">
    <property type="entry name" value="PROKAR_LIPOPROTEIN"/>
    <property type="match status" value="1"/>
</dbReference>
<evidence type="ECO:0000256" key="1">
    <source>
        <dbReference type="ARBA" id="ARBA00022729"/>
    </source>
</evidence>
<dbReference type="OrthoDB" id="662756at2"/>
<dbReference type="Pfam" id="PF02563">
    <property type="entry name" value="Poly_export"/>
    <property type="match status" value="1"/>
</dbReference>
<dbReference type="AlphaFoldDB" id="A0A1W2H5A7"/>
<keyword evidence="5" id="KW-1185">Reference proteome</keyword>